<feature type="compositionally biased region" description="Basic residues" evidence="9">
    <location>
        <begin position="436"/>
        <end position="451"/>
    </location>
</feature>
<dbReference type="SUPFAM" id="SSF50156">
    <property type="entry name" value="PDZ domain-like"/>
    <property type="match status" value="1"/>
</dbReference>
<dbReference type="InterPro" id="IPR001478">
    <property type="entry name" value="PDZ"/>
</dbReference>
<keyword evidence="7 12" id="KW-0418">Kinase</keyword>
<feature type="compositionally biased region" description="Low complexity" evidence="9">
    <location>
        <begin position="308"/>
        <end position="326"/>
    </location>
</feature>
<dbReference type="InterPro" id="IPR000961">
    <property type="entry name" value="AGC-kinase_C"/>
</dbReference>
<feature type="region of interest" description="Disordered" evidence="9">
    <location>
        <begin position="153"/>
        <end position="265"/>
    </location>
</feature>
<keyword evidence="2" id="KW-1003">Cell membrane</keyword>
<evidence type="ECO:0000256" key="8">
    <source>
        <dbReference type="ARBA" id="ARBA00022840"/>
    </source>
</evidence>
<keyword evidence="4" id="KW-0808">Transferase</keyword>
<feature type="compositionally biased region" description="Polar residues" evidence="9">
    <location>
        <begin position="217"/>
        <end position="230"/>
    </location>
</feature>
<reference evidence="12 13" key="1">
    <citation type="submission" date="2021-06" db="EMBL/GenBank/DDBJ databases">
        <authorList>
            <person name="Palmer J.M."/>
        </authorList>
    </citation>
    <scope>NUCLEOTIDE SEQUENCE [LARGE SCALE GENOMIC DNA]</scope>
    <source>
        <strain evidence="12 13">XR_2019</strain>
        <tissue evidence="12">Muscle</tissue>
    </source>
</reference>
<evidence type="ECO:0000256" key="4">
    <source>
        <dbReference type="ARBA" id="ARBA00022679"/>
    </source>
</evidence>
<keyword evidence="8" id="KW-0067">ATP-binding</keyword>
<evidence type="ECO:0000259" key="11">
    <source>
        <dbReference type="PROSITE" id="PS51285"/>
    </source>
</evidence>
<dbReference type="InterPro" id="IPR011009">
    <property type="entry name" value="Kinase-like_dom_sf"/>
</dbReference>
<comment type="caution">
    <text evidence="12">The sequence shown here is derived from an EMBL/GenBank/DDBJ whole genome shotgun (WGS) entry which is preliminary data.</text>
</comment>
<name>A0ABV0X912_9TELE</name>
<protein>
    <submittedName>
        <fullName evidence="12">Microtubule-associated serine/threonine-protein kinase 4</fullName>
    </submittedName>
</protein>
<proteinExistence type="predicted"/>
<dbReference type="Gene3D" id="1.10.510.10">
    <property type="entry name" value="Transferase(Phosphotransferase) domain 1"/>
    <property type="match status" value="1"/>
</dbReference>
<sequence>MFVDEINWPDGEDAPPPDSQELITLLLRQNPLERMGAGGASEVKQHQFFHNLDWNGLLRQKAEFIPQLESEDDTSYFDTRSERYHHLETEEEDTNEEDFNVEMRQFSSCSHRFSKVYSSLDLSRGHLEEKGETEEKKSESPLTVDSLSWTPDFAEMPSLSHSTDTDSTNQVPRPTLLPKFAISTESEGDDTSGLSDPSKVSFSIGELPQDEPDVVTPGSSHSGATLSGSFSEHLDQLTPRSEEIKNPDGTSHASTDQGPQTSSLRTEIAAEKTKPVAKVPKSVSTGTLSLMIPSDVFGVSPLASPLSPYSLSSDPSSRDSSPSRDSFLCTTNSRQPIIIHSSGKKFGFTLRAIRVYACDGDMYTVYHMVWNVEDAGPAHKAGLKAGDLITHVNGEPVHGLVHTEVVELLLKSGSKVAISTTPFENTSIKTGPARRNSYKSKMVRCGKKPKKEKTPER</sequence>
<feature type="region of interest" description="Disordered" evidence="9">
    <location>
        <begin position="126"/>
        <end position="145"/>
    </location>
</feature>
<organism evidence="12 13">
    <name type="scientific">Xenotaenia resolanae</name>
    <dbReference type="NCBI Taxonomy" id="208358"/>
    <lineage>
        <taxon>Eukaryota</taxon>
        <taxon>Metazoa</taxon>
        <taxon>Chordata</taxon>
        <taxon>Craniata</taxon>
        <taxon>Vertebrata</taxon>
        <taxon>Euteleostomi</taxon>
        <taxon>Actinopterygii</taxon>
        <taxon>Neopterygii</taxon>
        <taxon>Teleostei</taxon>
        <taxon>Neoteleostei</taxon>
        <taxon>Acanthomorphata</taxon>
        <taxon>Ovalentaria</taxon>
        <taxon>Atherinomorphae</taxon>
        <taxon>Cyprinodontiformes</taxon>
        <taxon>Goodeidae</taxon>
        <taxon>Xenotaenia</taxon>
    </lineage>
</organism>
<keyword evidence="13" id="KW-1185">Reference proteome</keyword>
<feature type="compositionally biased region" description="Polar residues" evidence="9">
    <location>
        <begin position="248"/>
        <end position="265"/>
    </location>
</feature>
<feature type="domain" description="AGC-kinase C-terminal" evidence="11">
    <location>
        <begin position="50"/>
        <end position="121"/>
    </location>
</feature>
<dbReference type="Proteomes" id="UP001444071">
    <property type="component" value="Unassembled WGS sequence"/>
</dbReference>
<evidence type="ECO:0000256" key="5">
    <source>
        <dbReference type="ARBA" id="ARBA00022737"/>
    </source>
</evidence>
<feature type="compositionally biased region" description="Polar residues" evidence="9">
    <location>
        <begin position="159"/>
        <end position="172"/>
    </location>
</feature>
<dbReference type="SMART" id="SM00228">
    <property type="entry name" value="PDZ"/>
    <property type="match status" value="1"/>
</dbReference>
<evidence type="ECO:0000313" key="12">
    <source>
        <dbReference type="EMBL" id="MEQ2278071.1"/>
    </source>
</evidence>
<keyword evidence="5" id="KW-0677">Repeat</keyword>
<keyword evidence="3" id="KW-0723">Serine/threonine-protein kinase</keyword>
<feature type="compositionally biased region" description="Basic and acidic residues" evidence="9">
    <location>
        <begin position="232"/>
        <end position="246"/>
    </location>
</feature>
<evidence type="ECO:0000259" key="10">
    <source>
        <dbReference type="PROSITE" id="PS50106"/>
    </source>
</evidence>
<dbReference type="PROSITE" id="PS50106">
    <property type="entry name" value="PDZ"/>
    <property type="match status" value="1"/>
</dbReference>
<dbReference type="EMBL" id="JAHRIM010093869">
    <property type="protein sequence ID" value="MEQ2278071.1"/>
    <property type="molecule type" value="Genomic_DNA"/>
</dbReference>
<keyword evidence="6" id="KW-0547">Nucleotide-binding</keyword>
<feature type="region of interest" description="Disordered" evidence="9">
    <location>
        <begin position="427"/>
        <end position="457"/>
    </location>
</feature>
<keyword evidence="2" id="KW-0472">Membrane</keyword>
<dbReference type="PANTHER" id="PTHR14191:SF27">
    <property type="entry name" value="MICROTUBULE ASSOCIATED SERINE_THREONINE KINASE FAMILY MEMBER 4"/>
    <property type="match status" value="1"/>
</dbReference>
<feature type="region of interest" description="Disordered" evidence="9">
    <location>
        <begin position="308"/>
        <end position="329"/>
    </location>
</feature>
<feature type="domain" description="PDZ" evidence="10">
    <location>
        <begin position="341"/>
        <end position="424"/>
    </location>
</feature>
<dbReference type="Gene3D" id="3.30.200.20">
    <property type="entry name" value="Phosphorylase Kinase, domain 1"/>
    <property type="match status" value="1"/>
</dbReference>
<evidence type="ECO:0000256" key="3">
    <source>
        <dbReference type="ARBA" id="ARBA00022527"/>
    </source>
</evidence>
<dbReference type="PANTHER" id="PTHR14191">
    <property type="entry name" value="PDZ DOMAIN CONTAINING PROTEIN"/>
    <property type="match status" value="1"/>
</dbReference>
<feature type="compositionally biased region" description="Polar residues" evidence="9">
    <location>
        <begin position="192"/>
        <end position="201"/>
    </location>
</feature>
<gene>
    <name evidence="12" type="primary">MAST4_2</name>
    <name evidence="12" type="ORF">XENORESO_012235</name>
</gene>
<dbReference type="InterPro" id="IPR051067">
    <property type="entry name" value="NHER"/>
</dbReference>
<dbReference type="InterPro" id="IPR036034">
    <property type="entry name" value="PDZ_sf"/>
</dbReference>
<evidence type="ECO:0000256" key="6">
    <source>
        <dbReference type="ARBA" id="ARBA00022741"/>
    </source>
</evidence>
<evidence type="ECO:0000256" key="7">
    <source>
        <dbReference type="ARBA" id="ARBA00022777"/>
    </source>
</evidence>
<dbReference type="Pfam" id="PF17820">
    <property type="entry name" value="PDZ_6"/>
    <property type="match status" value="1"/>
</dbReference>
<dbReference type="SUPFAM" id="SSF56112">
    <property type="entry name" value="Protein kinase-like (PK-like)"/>
    <property type="match status" value="1"/>
</dbReference>
<evidence type="ECO:0000256" key="9">
    <source>
        <dbReference type="SAM" id="MobiDB-lite"/>
    </source>
</evidence>
<dbReference type="PROSITE" id="PS51285">
    <property type="entry name" value="AGC_KINASE_CTER"/>
    <property type="match status" value="1"/>
</dbReference>
<comment type="subcellular location">
    <subcellularLocation>
        <location evidence="1">Cell membrane</location>
    </subcellularLocation>
</comment>
<feature type="compositionally biased region" description="Basic and acidic residues" evidence="9">
    <location>
        <begin position="126"/>
        <end position="139"/>
    </location>
</feature>
<dbReference type="GO" id="GO:0016301">
    <property type="term" value="F:kinase activity"/>
    <property type="evidence" value="ECO:0007669"/>
    <property type="project" value="UniProtKB-KW"/>
</dbReference>
<evidence type="ECO:0000313" key="13">
    <source>
        <dbReference type="Proteomes" id="UP001444071"/>
    </source>
</evidence>
<dbReference type="InterPro" id="IPR041489">
    <property type="entry name" value="PDZ_6"/>
</dbReference>
<evidence type="ECO:0000256" key="2">
    <source>
        <dbReference type="ARBA" id="ARBA00022475"/>
    </source>
</evidence>
<dbReference type="Gene3D" id="2.30.42.10">
    <property type="match status" value="1"/>
</dbReference>
<accession>A0ABV0X912</accession>
<evidence type="ECO:0000256" key="1">
    <source>
        <dbReference type="ARBA" id="ARBA00004236"/>
    </source>
</evidence>